<protein>
    <submittedName>
        <fullName evidence="3">Uncharacterized protein</fullName>
    </submittedName>
</protein>
<dbReference type="InterPro" id="IPR051199">
    <property type="entry name" value="LPS_LOS_Heptosyltrfase"/>
</dbReference>
<proteinExistence type="predicted"/>
<evidence type="ECO:0000313" key="4">
    <source>
        <dbReference type="Proteomes" id="UP000478571"/>
    </source>
</evidence>
<dbReference type="PANTHER" id="PTHR30160">
    <property type="entry name" value="TETRAACYLDISACCHARIDE 4'-KINASE-RELATED"/>
    <property type="match status" value="1"/>
</dbReference>
<dbReference type="GO" id="GO:0005829">
    <property type="term" value="C:cytosol"/>
    <property type="evidence" value="ECO:0007669"/>
    <property type="project" value="TreeGrafter"/>
</dbReference>
<evidence type="ECO:0000256" key="2">
    <source>
        <dbReference type="ARBA" id="ARBA00022679"/>
    </source>
</evidence>
<gene>
    <name evidence="3" type="ORF">GTG28_16095</name>
</gene>
<dbReference type="EMBL" id="WWEU01000006">
    <property type="protein sequence ID" value="MYM60751.1"/>
    <property type="molecule type" value="Genomic_DNA"/>
</dbReference>
<keyword evidence="4" id="KW-1185">Reference proteome</keyword>
<evidence type="ECO:0000313" key="3">
    <source>
        <dbReference type="EMBL" id="MYM60751.1"/>
    </source>
</evidence>
<dbReference type="InterPro" id="IPR002201">
    <property type="entry name" value="Glyco_trans_9"/>
</dbReference>
<evidence type="ECO:0000256" key="1">
    <source>
        <dbReference type="ARBA" id="ARBA00022676"/>
    </source>
</evidence>
<dbReference type="Proteomes" id="UP000478571">
    <property type="component" value="Unassembled WGS sequence"/>
</dbReference>
<dbReference type="AlphaFoldDB" id="A0A6L8LXD9"/>
<dbReference type="Gene3D" id="3.40.50.2000">
    <property type="entry name" value="Glycogen Phosphorylase B"/>
    <property type="match status" value="2"/>
</dbReference>
<keyword evidence="2" id="KW-0808">Transferase</keyword>
<dbReference type="Pfam" id="PF01075">
    <property type="entry name" value="Glyco_transf_9"/>
    <property type="match status" value="1"/>
</dbReference>
<dbReference type="GO" id="GO:0008713">
    <property type="term" value="F:ADP-heptose-lipopolysaccharide heptosyltransferase activity"/>
    <property type="evidence" value="ECO:0007669"/>
    <property type="project" value="TreeGrafter"/>
</dbReference>
<dbReference type="GO" id="GO:0009244">
    <property type="term" value="P:lipopolysaccharide core region biosynthetic process"/>
    <property type="evidence" value="ECO:0007669"/>
    <property type="project" value="TreeGrafter"/>
</dbReference>
<dbReference type="RefSeq" id="WP_160931657.1">
    <property type="nucleotide sequence ID" value="NZ_WWEU01000006.1"/>
</dbReference>
<accession>A0A6L8LXD9</accession>
<name>A0A6L8LXD9_9VIBR</name>
<sequence length="352" mass="39487">MTRILISGYTGLGNFILKTPVIKALKVYFPNSDIDIIAGNGYGTEFVLDNSNLVNKIYLLKESSSIIEKLKFFYKIRKNSYDVLLLPFDSNKRFLFFGSYLSGIKQRLVHVNVQSLKKIFFFSMMPNNLLVPLLPGRHEIDLNFDLLEALVDGPIIRDKTTFISIENDITLLDRFKLTPHDYVVLQIGAANGSVSAKKWPASNFVSLIEKLSFRFPQLKIVTVGDTGDYENDIKPILELGLPIVNTAGHTSIGEVASLLSYSRLVIAHDSGIMHMANALSCTLIALYGPTDFTRTRPLGTNSTVLYSKTECFCKMYNFKGNEQELQKLYPGCMDGITVDGVFEEVKRILHGE</sequence>
<comment type="caution">
    <text evidence="3">The sequence shown here is derived from an EMBL/GenBank/DDBJ whole genome shotgun (WGS) entry which is preliminary data.</text>
</comment>
<organism evidence="3 4">
    <name type="scientific">Vibrio tetraodonis subsp. pristinus</name>
    <dbReference type="NCBI Taxonomy" id="2695891"/>
    <lineage>
        <taxon>Bacteria</taxon>
        <taxon>Pseudomonadati</taxon>
        <taxon>Pseudomonadota</taxon>
        <taxon>Gammaproteobacteria</taxon>
        <taxon>Vibrionales</taxon>
        <taxon>Vibrionaceae</taxon>
        <taxon>Vibrio</taxon>
    </lineage>
</organism>
<reference evidence="3 4" key="1">
    <citation type="submission" date="2020-01" db="EMBL/GenBank/DDBJ databases">
        <title>Draft Genome Sequence of Vibrio sp. strain OCN044, Isolated from a Healthy Coral at Palmyra Atoll.</title>
        <authorList>
            <person name="Videau P."/>
            <person name="Loughran R."/>
            <person name="Esquivel A."/>
            <person name="Deadmond M."/>
            <person name="Paddock B.E."/>
            <person name="Saw J.H."/>
            <person name="Ushijima B."/>
        </authorList>
    </citation>
    <scope>NUCLEOTIDE SEQUENCE [LARGE SCALE GENOMIC DNA]</scope>
    <source>
        <strain evidence="3 4">OCN044</strain>
    </source>
</reference>
<dbReference type="SUPFAM" id="SSF53756">
    <property type="entry name" value="UDP-Glycosyltransferase/glycogen phosphorylase"/>
    <property type="match status" value="1"/>
</dbReference>
<keyword evidence="1" id="KW-0328">Glycosyltransferase</keyword>
<dbReference type="PANTHER" id="PTHR30160:SF1">
    <property type="entry name" value="LIPOPOLYSACCHARIDE 1,2-N-ACETYLGLUCOSAMINETRANSFERASE-RELATED"/>
    <property type="match status" value="1"/>
</dbReference>
<dbReference type="CDD" id="cd03789">
    <property type="entry name" value="GT9_LPS_heptosyltransferase"/>
    <property type="match status" value="1"/>
</dbReference>